<dbReference type="AlphaFoldDB" id="A0A1B1SAJ3"/>
<keyword evidence="1" id="KW-0175">Coiled coil</keyword>
<evidence type="ECO:0000313" key="2">
    <source>
        <dbReference type="EMBL" id="ANU63810.1"/>
    </source>
</evidence>
<organism evidence="2 3">
    <name type="scientific">Muribaculum intestinale</name>
    <dbReference type="NCBI Taxonomy" id="1796646"/>
    <lineage>
        <taxon>Bacteria</taxon>
        <taxon>Pseudomonadati</taxon>
        <taxon>Bacteroidota</taxon>
        <taxon>Bacteroidia</taxon>
        <taxon>Bacteroidales</taxon>
        <taxon>Muribaculaceae</taxon>
        <taxon>Muribaculum</taxon>
    </lineage>
</organism>
<reference evidence="3" key="1">
    <citation type="submission" date="2016-04" db="EMBL/GenBank/DDBJ databases">
        <title>Complete Genome Sequences of Twelve Strains of a Stable Defined Moderately Diverse Mouse Microbiota 2 (sDMDMm2).</title>
        <authorList>
            <person name="Uchimura Y."/>
            <person name="Wyss M."/>
            <person name="Brugiroux S."/>
            <person name="Limenitakis J.P."/>
            <person name="Stecher B."/>
            <person name="McCoy K.D."/>
            <person name="Macpherson A.J."/>
        </authorList>
    </citation>
    <scope>NUCLEOTIDE SEQUENCE [LARGE SCALE GENOMIC DNA]</scope>
    <source>
        <strain evidence="3">YL27</strain>
    </source>
</reference>
<gene>
    <name evidence="2" type="ORF">A4V02_08770</name>
</gene>
<dbReference type="STRING" id="1796646.A4V02_08770"/>
<dbReference type="KEGG" id="pary:A4V02_08770"/>
<accession>A0A1Z2XI59</accession>
<protein>
    <recommendedName>
        <fullName evidence="4">Chromosome partition protein Smc</fullName>
    </recommendedName>
</protein>
<dbReference type="SUPFAM" id="SSF57997">
    <property type="entry name" value="Tropomyosin"/>
    <property type="match status" value="1"/>
</dbReference>
<evidence type="ECO:0000256" key="1">
    <source>
        <dbReference type="SAM" id="Coils"/>
    </source>
</evidence>
<dbReference type="PROSITE" id="PS51257">
    <property type="entry name" value="PROKAR_LIPOPROTEIN"/>
    <property type="match status" value="1"/>
</dbReference>
<feature type="coiled-coil region" evidence="1">
    <location>
        <begin position="82"/>
        <end position="186"/>
    </location>
</feature>
<name>A0A1B1SAJ3_9BACT</name>
<dbReference type="EMBL" id="CP015402">
    <property type="protein sequence ID" value="ANU63810.1"/>
    <property type="molecule type" value="Genomic_DNA"/>
</dbReference>
<dbReference type="Proteomes" id="UP000186351">
    <property type="component" value="Chromosome"/>
</dbReference>
<dbReference type="Gene3D" id="1.10.287.1490">
    <property type="match status" value="1"/>
</dbReference>
<dbReference type="RefSeq" id="WP_068961111.1">
    <property type="nucleotide sequence ID" value="NZ_CAJTAP010000003.1"/>
</dbReference>
<proteinExistence type="predicted"/>
<evidence type="ECO:0008006" key="4">
    <source>
        <dbReference type="Google" id="ProtNLM"/>
    </source>
</evidence>
<keyword evidence="3" id="KW-1185">Reference proteome</keyword>
<dbReference type="GeneID" id="65536957"/>
<sequence length="286" mass="31812">MKKILSIAAAALMVLSGCNGDKLKQAESLNGELNDSLHVALANQDSLLVLLNDITDGMNQIKDMEKILSNTSDLNAESASRKAQLRNDMSAIQKALQERRERLAQLEEKLKKSQSYSGTLQRTVENLKAEIANQEATISTLRNDLAAAKIQVADLTTRVDSLNTTVAAVTEERTLAQEQAIAAENELNTCFYAIGTKKELKEAKIIETGFLRKTKLMQADFQQSYFTTADKRTLTTINTHAKKAKVLTNMPQDSYVIEDVDGIKIIRVTNAREFWSRSNYLVIQVD</sequence>
<evidence type="ECO:0000313" key="3">
    <source>
        <dbReference type="Proteomes" id="UP000186351"/>
    </source>
</evidence>
<accession>A0A1B1SAJ3</accession>
<dbReference type="OrthoDB" id="597123at2"/>